<feature type="region of interest" description="Disordered" evidence="1">
    <location>
        <begin position="133"/>
        <end position="178"/>
    </location>
</feature>
<feature type="compositionally biased region" description="Acidic residues" evidence="1">
    <location>
        <begin position="93"/>
        <end position="104"/>
    </location>
</feature>
<evidence type="ECO:0000313" key="2">
    <source>
        <dbReference type="EMBL" id="MED6124819.1"/>
    </source>
</evidence>
<feature type="region of interest" description="Disordered" evidence="1">
    <location>
        <begin position="62"/>
        <end position="113"/>
    </location>
</feature>
<evidence type="ECO:0000313" key="3">
    <source>
        <dbReference type="Proteomes" id="UP001341840"/>
    </source>
</evidence>
<protein>
    <submittedName>
        <fullName evidence="2">Uncharacterized protein</fullName>
    </submittedName>
</protein>
<dbReference type="Proteomes" id="UP001341840">
    <property type="component" value="Unassembled WGS sequence"/>
</dbReference>
<name>A0ABU6RLJ4_9FABA</name>
<organism evidence="2 3">
    <name type="scientific">Stylosanthes scabra</name>
    <dbReference type="NCBI Taxonomy" id="79078"/>
    <lineage>
        <taxon>Eukaryota</taxon>
        <taxon>Viridiplantae</taxon>
        <taxon>Streptophyta</taxon>
        <taxon>Embryophyta</taxon>
        <taxon>Tracheophyta</taxon>
        <taxon>Spermatophyta</taxon>
        <taxon>Magnoliopsida</taxon>
        <taxon>eudicotyledons</taxon>
        <taxon>Gunneridae</taxon>
        <taxon>Pentapetalae</taxon>
        <taxon>rosids</taxon>
        <taxon>fabids</taxon>
        <taxon>Fabales</taxon>
        <taxon>Fabaceae</taxon>
        <taxon>Papilionoideae</taxon>
        <taxon>50 kb inversion clade</taxon>
        <taxon>dalbergioids sensu lato</taxon>
        <taxon>Dalbergieae</taxon>
        <taxon>Pterocarpus clade</taxon>
        <taxon>Stylosanthes</taxon>
    </lineage>
</organism>
<dbReference type="EMBL" id="JASCZI010030789">
    <property type="protein sequence ID" value="MED6124819.1"/>
    <property type="molecule type" value="Genomic_DNA"/>
</dbReference>
<proteinExistence type="predicted"/>
<reference evidence="2 3" key="1">
    <citation type="journal article" date="2023" name="Plants (Basel)">
        <title>Bridging the Gap: Combining Genomics and Transcriptomics Approaches to Understand Stylosanthes scabra, an Orphan Legume from the Brazilian Caatinga.</title>
        <authorList>
            <person name="Ferreira-Neto J.R.C."/>
            <person name="da Silva M.D."/>
            <person name="Binneck E."/>
            <person name="de Melo N.F."/>
            <person name="da Silva R.H."/>
            <person name="de Melo A.L.T.M."/>
            <person name="Pandolfi V."/>
            <person name="Bustamante F.O."/>
            <person name="Brasileiro-Vidal A.C."/>
            <person name="Benko-Iseppon A.M."/>
        </authorList>
    </citation>
    <scope>NUCLEOTIDE SEQUENCE [LARGE SCALE GENOMIC DNA]</scope>
    <source>
        <tissue evidence="2">Leaves</tissue>
    </source>
</reference>
<evidence type="ECO:0000256" key="1">
    <source>
        <dbReference type="SAM" id="MobiDB-lite"/>
    </source>
</evidence>
<sequence>MSIDWSFIPRGNDTRFTVVLLVRFGALAEIRVYQSAKGTCSSRRSVASKSLRVPKSWELIPPSEGWMCEGDEEENDIAGMEPSVGKKDASKEDPEEEEDLEEDIPASSSLPMDIDATEDYLRFIEDLERLPEYSPIRSSQASVPDSPEEPSDRLASAHDTSSYDFSGVWKAPSSGPSL</sequence>
<comment type="caution">
    <text evidence="2">The sequence shown here is derived from an EMBL/GenBank/DDBJ whole genome shotgun (WGS) entry which is preliminary data.</text>
</comment>
<accession>A0ABU6RLJ4</accession>
<gene>
    <name evidence="2" type="ORF">PIB30_062487</name>
</gene>
<keyword evidence="3" id="KW-1185">Reference proteome</keyword>